<evidence type="ECO:0000256" key="6">
    <source>
        <dbReference type="SAM" id="MobiDB-lite"/>
    </source>
</evidence>
<evidence type="ECO:0000256" key="5">
    <source>
        <dbReference type="ARBA" id="ARBA00023136"/>
    </source>
</evidence>
<dbReference type="PROSITE" id="PS50850">
    <property type="entry name" value="MFS"/>
    <property type="match status" value="1"/>
</dbReference>
<feature type="transmembrane region" description="Helical" evidence="7">
    <location>
        <begin position="152"/>
        <end position="171"/>
    </location>
</feature>
<dbReference type="InterPro" id="IPR011701">
    <property type="entry name" value="MFS"/>
</dbReference>
<dbReference type="PANTHER" id="PTHR23504">
    <property type="entry name" value="MAJOR FACILITATOR SUPERFAMILY DOMAIN-CONTAINING PROTEIN 10"/>
    <property type="match status" value="1"/>
</dbReference>
<feature type="transmembrane region" description="Helical" evidence="7">
    <location>
        <begin position="414"/>
        <end position="434"/>
    </location>
</feature>
<protein>
    <recommendedName>
        <fullName evidence="8">Major facilitator superfamily (MFS) profile domain-containing protein</fullName>
    </recommendedName>
</protein>
<dbReference type="GO" id="GO:0016020">
    <property type="term" value="C:membrane"/>
    <property type="evidence" value="ECO:0007669"/>
    <property type="project" value="UniProtKB-SubCell"/>
</dbReference>
<reference evidence="9 10" key="1">
    <citation type="submission" date="2023-11" db="EMBL/GenBank/DDBJ databases">
        <title>An acidophilic fungus is an integral part of prey digestion in a carnivorous sundew plant.</title>
        <authorList>
            <person name="Tsai I.J."/>
        </authorList>
    </citation>
    <scope>NUCLEOTIDE SEQUENCE [LARGE SCALE GENOMIC DNA]</scope>
    <source>
        <strain evidence="9">169a</strain>
    </source>
</reference>
<keyword evidence="2" id="KW-0813">Transport</keyword>
<feature type="compositionally biased region" description="Polar residues" evidence="6">
    <location>
        <begin position="272"/>
        <end position="288"/>
    </location>
</feature>
<organism evidence="9 10">
    <name type="scientific">Acrodontium crateriforme</name>
    <dbReference type="NCBI Taxonomy" id="150365"/>
    <lineage>
        <taxon>Eukaryota</taxon>
        <taxon>Fungi</taxon>
        <taxon>Dikarya</taxon>
        <taxon>Ascomycota</taxon>
        <taxon>Pezizomycotina</taxon>
        <taxon>Dothideomycetes</taxon>
        <taxon>Dothideomycetidae</taxon>
        <taxon>Mycosphaerellales</taxon>
        <taxon>Teratosphaeriaceae</taxon>
        <taxon>Acrodontium</taxon>
    </lineage>
</organism>
<evidence type="ECO:0000313" key="10">
    <source>
        <dbReference type="Proteomes" id="UP001303373"/>
    </source>
</evidence>
<evidence type="ECO:0000256" key="4">
    <source>
        <dbReference type="ARBA" id="ARBA00022989"/>
    </source>
</evidence>
<evidence type="ECO:0000256" key="3">
    <source>
        <dbReference type="ARBA" id="ARBA00022692"/>
    </source>
</evidence>
<comment type="subcellular location">
    <subcellularLocation>
        <location evidence="1">Membrane</location>
        <topology evidence="1">Multi-pass membrane protein</topology>
    </subcellularLocation>
</comment>
<gene>
    <name evidence="9" type="ORF">R9X50_00305500</name>
</gene>
<feature type="transmembrane region" description="Helical" evidence="7">
    <location>
        <begin position="383"/>
        <end position="402"/>
    </location>
</feature>
<dbReference type="AlphaFoldDB" id="A0AAQ3M3A4"/>
<feature type="transmembrane region" description="Helical" evidence="7">
    <location>
        <begin position="91"/>
        <end position="110"/>
    </location>
</feature>
<dbReference type="SUPFAM" id="SSF103473">
    <property type="entry name" value="MFS general substrate transporter"/>
    <property type="match status" value="1"/>
</dbReference>
<name>A0AAQ3M3A4_9PEZI</name>
<dbReference type="CDD" id="cd17330">
    <property type="entry name" value="MFS_SLC46_TetA_like"/>
    <property type="match status" value="1"/>
</dbReference>
<evidence type="ECO:0000259" key="8">
    <source>
        <dbReference type="PROSITE" id="PS50850"/>
    </source>
</evidence>
<feature type="transmembrane region" description="Helical" evidence="7">
    <location>
        <begin position="21"/>
        <end position="45"/>
    </location>
</feature>
<feature type="transmembrane region" description="Helical" evidence="7">
    <location>
        <begin position="191"/>
        <end position="215"/>
    </location>
</feature>
<feature type="region of interest" description="Disordered" evidence="6">
    <location>
        <begin position="268"/>
        <end position="301"/>
    </location>
</feature>
<sequence>MSYSGMRSRHDSKAFPLRQMVVLGICRLCEPIAFMSIFPYIYYMIESFHITDNDKQIALYAGLVTSAFAMAECMSGPIWGRLSDRYGRKPILLIGLAGTGLSMLIFGFSTNLQTALIARALGGLLNGNIGVIQTTVAEVVTNESHQARAYSVLPFVWCLGSIFGSTLGGGLADPVKNYPSLFNPGSIFETYPYLLTNLVCAAVAAMSFTVGFFFLEETHEDKRDRLDPGLEIGKRIIRPFEKLAMSRLSSRKPDFSEESVDLMCEEDLPPDYSSTASSPILPPAQTSGLPPPAYQSIEGSPRSSHELEEGLIEVNLPTKKDFSVSGAFTKQVVFNIVGFGILAYHTISAEQLLSVLFSMPESHAPASLPFKFTGGFALSTKSIGAILVVQGLIQMFATMVAFTPVTRRLGFLTTYRMVVISYPLLYLIIPYLTLVPGYWRIPVVLLVIAWKVTAQAFAFPSSNIMLANLAPSNKVLGTLNGVASSAASGSRAFGPTLSGMLQSAGLSIGVMGLPWWTSAIVAIAGAVLSIFMVEERCRTFQSEKKIVQPPSPTIQAQEVDPALAAAESLNGFSESQLSTPGSPLLTRMSLDTRRHVR</sequence>
<keyword evidence="10" id="KW-1185">Reference proteome</keyword>
<feature type="region of interest" description="Disordered" evidence="6">
    <location>
        <begin position="573"/>
        <end position="597"/>
    </location>
</feature>
<dbReference type="Pfam" id="PF07690">
    <property type="entry name" value="MFS_1"/>
    <property type="match status" value="1"/>
</dbReference>
<feature type="transmembrane region" description="Helical" evidence="7">
    <location>
        <begin position="513"/>
        <end position="533"/>
    </location>
</feature>
<accession>A0AAQ3M3A4</accession>
<evidence type="ECO:0000256" key="7">
    <source>
        <dbReference type="SAM" id="Phobius"/>
    </source>
</evidence>
<keyword evidence="3 7" id="KW-0812">Transmembrane</keyword>
<dbReference type="InterPro" id="IPR036259">
    <property type="entry name" value="MFS_trans_sf"/>
</dbReference>
<dbReference type="PANTHER" id="PTHR23504:SF15">
    <property type="entry name" value="MAJOR FACILITATOR SUPERFAMILY (MFS) PROFILE DOMAIN-CONTAINING PROTEIN"/>
    <property type="match status" value="1"/>
</dbReference>
<feature type="domain" description="Major facilitator superfamily (MFS) profile" evidence="8">
    <location>
        <begin position="19"/>
        <end position="537"/>
    </location>
</feature>
<dbReference type="GO" id="GO:0022857">
    <property type="term" value="F:transmembrane transporter activity"/>
    <property type="evidence" value="ECO:0007669"/>
    <property type="project" value="InterPro"/>
</dbReference>
<keyword evidence="5 7" id="KW-0472">Membrane</keyword>
<proteinExistence type="predicted"/>
<feature type="transmembrane region" description="Helical" evidence="7">
    <location>
        <begin position="116"/>
        <end position="140"/>
    </location>
</feature>
<dbReference type="EMBL" id="CP138583">
    <property type="protein sequence ID" value="WPH00232.1"/>
    <property type="molecule type" value="Genomic_DNA"/>
</dbReference>
<dbReference type="Proteomes" id="UP001303373">
    <property type="component" value="Chromosome 4"/>
</dbReference>
<dbReference type="Gene3D" id="1.20.1250.20">
    <property type="entry name" value="MFS general substrate transporter like domains"/>
    <property type="match status" value="1"/>
</dbReference>
<evidence type="ECO:0000313" key="9">
    <source>
        <dbReference type="EMBL" id="WPH00232.1"/>
    </source>
</evidence>
<dbReference type="InterPro" id="IPR020846">
    <property type="entry name" value="MFS_dom"/>
</dbReference>
<keyword evidence="4 7" id="KW-1133">Transmembrane helix</keyword>
<evidence type="ECO:0000256" key="1">
    <source>
        <dbReference type="ARBA" id="ARBA00004141"/>
    </source>
</evidence>
<feature type="transmembrane region" description="Helical" evidence="7">
    <location>
        <begin position="57"/>
        <end position="79"/>
    </location>
</feature>
<evidence type="ECO:0000256" key="2">
    <source>
        <dbReference type="ARBA" id="ARBA00022448"/>
    </source>
</evidence>